<evidence type="ECO:0000256" key="2">
    <source>
        <dbReference type="ARBA" id="ARBA00022821"/>
    </source>
</evidence>
<keyword evidence="5" id="KW-0010">Activator</keyword>
<dbReference type="GO" id="GO:0005634">
    <property type="term" value="C:nucleus"/>
    <property type="evidence" value="ECO:0007669"/>
    <property type="project" value="UniProtKB-SubCell"/>
</dbReference>
<dbReference type="EMBL" id="WHWC01000005">
    <property type="protein sequence ID" value="KAG8382297.1"/>
    <property type="molecule type" value="Genomic_DNA"/>
</dbReference>
<dbReference type="GO" id="GO:0006952">
    <property type="term" value="P:defense response"/>
    <property type="evidence" value="ECO:0007669"/>
    <property type="project" value="UniProtKB-KW"/>
</dbReference>
<dbReference type="GO" id="GO:0003677">
    <property type="term" value="F:DNA binding"/>
    <property type="evidence" value="ECO:0007669"/>
    <property type="project" value="UniProtKB-KW"/>
</dbReference>
<dbReference type="PANTHER" id="PTHR31839">
    <property type="entry name" value="DEHYDRATION-RESPONSIVE ELEMENT-BINDING PROTEIN 1D"/>
    <property type="match status" value="1"/>
</dbReference>
<feature type="region of interest" description="Disordered" evidence="9">
    <location>
        <begin position="135"/>
        <end position="161"/>
    </location>
</feature>
<keyword evidence="6" id="KW-0804">Transcription</keyword>
<evidence type="ECO:0000256" key="1">
    <source>
        <dbReference type="ARBA" id="ARBA00004123"/>
    </source>
</evidence>
<comment type="caution">
    <text evidence="11">The sequence shown here is derived from an EMBL/GenBank/DDBJ whole genome shotgun (WGS) entry which is preliminary data.</text>
</comment>
<evidence type="ECO:0000256" key="7">
    <source>
        <dbReference type="ARBA" id="ARBA00023242"/>
    </source>
</evidence>
<name>A0AAV6XQ54_9LAMI</name>
<dbReference type="PROSITE" id="PS51032">
    <property type="entry name" value="AP2_ERF"/>
    <property type="match status" value="1"/>
</dbReference>
<evidence type="ECO:0000256" key="8">
    <source>
        <dbReference type="ARBA" id="ARBA00024343"/>
    </source>
</evidence>
<dbReference type="InterPro" id="IPR045277">
    <property type="entry name" value="DRE1A-I"/>
</dbReference>
<comment type="subcellular location">
    <subcellularLocation>
        <location evidence="1">Nucleus</location>
    </subcellularLocation>
</comment>
<keyword evidence="3" id="KW-0805">Transcription regulation</keyword>
<dbReference type="PANTHER" id="PTHR31839:SF2">
    <property type="entry name" value="DEHYDRATION-RESPONSIVE ELEMENT-BINDING PROTEIN 1D"/>
    <property type="match status" value="1"/>
</dbReference>
<evidence type="ECO:0000313" key="11">
    <source>
        <dbReference type="EMBL" id="KAG8382297.1"/>
    </source>
</evidence>
<reference evidence="11" key="1">
    <citation type="submission" date="2019-10" db="EMBL/GenBank/DDBJ databases">
        <authorList>
            <person name="Zhang R."/>
            <person name="Pan Y."/>
            <person name="Wang J."/>
            <person name="Ma R."/>
            <person name="Yu S."/>
        </authorList>
    </citation>
    <scope>NUCLEOTIDE SEQUENCE</scope>
    <source>
        <strain evidence="11">LA-IB0</strain>
        <tissue evidence="11">Leaf</tissue>
    </source>
</reference>
<sequence>MDSQTSNSDPYPQTNLPDSPHSDEEVILASSRPKKRAGRTKVKETRHPVYRGVRQRNSDRWVCEVREPTNQKRIWLGTYPTAEMAARAYDVATMALRGQTACLNFADSVGLPLPQSIDPKDIRKAAMEAAEAFRPTAAAGGEERRIDEAAEGSSTQNVMPPDYDMFGWNEGVDIGEAADGVLMSPPPSYEERFGCDDVESDAEVELWSYSK</sequence>
<dbReference type="SUPFAM" id="SSF54171">
    <property type="entry name" value="DNA-binding domain"/>
    <property type="match status" value="1"/>
</dbReference>
<dbReference type="FunFam" id="3.30.730.10:FF:000001">
    <property type="entry name" value="Ethylene-responsive transcription factor 2"/>
    <property type="match status" value="1"/>
</dbReference>
<accession>A0AAV6XQ54</accession>
<organism evidence="11 12">
    <name type="scientific">Buddleja alternifolia</name>
    <dbReference type="NCBI Taxonomy" id="168488"/>
    <lineage>
        <taxon>Eukaryota</taxon>
        <taxon>Viridiplantae</taxon>
        <taxon>Streptophyta</taxon>
        <taxon>Embryophyta</taxon>
        <taxon>Tracheophyta</taxon>
        <taxon>Spermatophyta</taxon>
        <taxon>Magnoliopsida</taxon>
        <taxon>eudicotyledons</taxon>
        <taxon>Gunneridae</taxon>
        <taxon>Pentapetalae</taxon>
        <taxon>asterids</taxon>
        <taxon>lamiids</taxon>
        <taxon>Lamiales</taxon>
        <taxon>Scrophulariaceae</taxon>
        <taxon>Buddlejeae</taxon>
        <taxon>Buddleja</taxon>
    </lineage>
</organism>
<evidence type="ECO:0000313" key="12">
    <source>
        <dbReference type="Proteomes" id="UP000826271"/>
    </source>
</evidence>
<feature type="region of interest" description="Disordered" evidence="9">
    <location>
        <begin position="1"/>
        <end position="44"/>
    </location>
</feature>
<dbReference type="InterPro" id="IPR001471">
    <property type="entry name" value="AP2/ERF_dom"/>
</dbReference>
<comment type="similarity">
    <text evidence="8">Belongs to the AP2/ERF transcription factor family. ERF subfamily.</text>
</comment>
<keyword evidence="12" id="KW-1185">Reference proteome</keyword>
<evidence type="ECO:0000256" key="4">
    <source>
        <dbReference type="ARBA" id="ARBA00023125"/>
    </source>
</evidence>
<dbReference type="InterPro" id="IPR036955">
    <property type="entry name" value="AP2/ERF_dom_sf"/>
</dbReference>
<evidence type="ECO:0000259" key="10">
    <source>
        <dbReference type="PROSITE" id="PS51032"/>
    </source>
</evidence>
<proteinExistence type="inferred from homology"/>
<dbReference type="GO" id="GO:0003700">
    <property type="term" value="F:DNA-binding transcription factor activity"/>
    <property type="evidence" value="ECO:0007669"/>
    <property type="project" value="InterPro"/>
</dbReference>
<evidence type="ECO:0000256" key="5">
    <source>
        <dbReference type="ARBA" id="ARBA00023159"/>
    </source>
</evidence>
<dbReference type="Pfam" id="PF00847">
    <property type="entry name" value="AP2"/>
    <property type="match status" value="1"/>
</dbReference>
<gene>
    <name evidence="11" type="ORF">BUALT_Bualt05G0062200</name>
</gene>
<evidence type="ECO:0000256" key="6">
    <source>
        <dbReference type="ARBA" id="ARBA00023163"/>
    </source>
</evidence>
<dbReference type="SMART" id="SM00380">
    <property type="entry name" value="AP2"/>
    <property type="match status" value="1"/>
</dbReference>
<dbReference type="CDD" id="cd00018">
    <property type="entry name" value="AP2"/>
    <property type="match status" value="1"/>
</dbReference>
<dbReference type="Proteomes" id="UP000826271">
    <property type="component" value="Unassembled WGS sequence"/>
</dbReference>
<keyword evidence="4" id="KW-0238">DNA-binding</keyword>
<keyword evidence="2" id="KW-0611">Plant defense</keyword>
<protein>
    <recommendedName>
        <fullName evidence="10">AP2/ERF domain-containing protein</fullName>
    </recommendedName>
</protein>
<evidence type="ECO:0000256" key="9">
    <source>
        <dbReference type="SAM" id="MobiDB-lite"/>
    </source>
</evidence>
<keyword evidence="7" id="KW-0539">Nucleus</keyword>
<evidence type="ECO:0000256" key="3">
    <source>
        <dbReference type="ARBA" id="ARBA00023015"/>
    </source>
</evidence>
<feature type="compositionally biased region" description="Polar residues" evidence="9">
    <location>
        <begin position="1"/>
        <end position="17"/>
    </location>
</feature>
<feature type="domain" description="AP2/ERF" evidence="10">
    <location>
        <begin position="49"/>
        <end position="106"/>
    </location>
</feature>
<dbReference type="AlphaFoldDB" id="A0AAV6XQ54"/>
<dbReference type="InterPro" id="IPR016177">
    <property type="entry name" value="DNA-bd_dom_sf"/>
</dbReference>
<dbReference type="PRINTS" id="PR00367">
    <property type="entry name" value="ETHRSPELEMNT"/>
</dbReference>
<dbReference type="Gene3D" id="3.30.730.10">
    <property type="entry name" value="AP2/ERF domain"/>
    <property type="match status" value="1"/>
</dbReference>